<feature type="transmembrane region" description="Helical" evidence="1">
    <location>
        <begin position="197"/>
        <end position="214"/>
    </location>
</feature>
<feature type="transmembrane region" description="Helical" evidence="1">
    <location>
        <begin position="144"/>
        <end position="160"/>
    </location>
</feature>
<feature type="transmembrane region" description="Helical" evidence="1">
    <location>
        <begin position="62"/>
        <end position="81"/>
    </location>
</feature>
<dbReference type="Proteomes" id="UP000011626">
    <property type="component" value="Unassembled WGS sequence"/>
</dbReference>
<keyword evidence="1" id="KW-0472">Membrane</keyword>
<feature type="transmembrane region" description="Helical" evidence="1">
    <location>
        <begin position="88"/>
        <end position="106"/>
    </location>
</feature>
<feature type="transmembrane region" description="Helical" evidence="1">
    <location>
        <begin position="166"/>
        <end position="185"/>
    </location>
</feature>
<keyword evidence="3" id="KW-1185">Reference proteome</keyword>
<sequence length="287" mass="29801">MVSPPVHRPSDPDYGRRVGWGLALVTLGLLAPLLYARAAGPSVLWAPSLYCAAADCPTLAQWSAYLLSIPVTLGVTVCWWSGRARSHALVGAQSCAMAALVGWAFVVPASPWAWIALVPGGFLVASGTCGLFERRSHDREGLPSRLATVGGVSVFAGFAATALLGYWSLAALPFFAVALGAYLLLVRAPLGWLRAHAVWFLAAALLAVPPWSYVRPESIGVTDMVPPPESLPPQPPDGSPVFLADEVITAFVLVGVAAMVLAAAAALVWSLTDEAPGPSGLAADAAE</sequence>
<gene>
    <name evidence="2" type="ORF">C475_08481</name>
</gene>
<comment type="caution">
    <text evidence="2">The sequence shown here is derived from an EMBL/GenBank/DDBJ whole genome shotgun (WGS) entry which is preliminary data.</text>
</comment>
<dbReference type="RefSeq" id="WP_006883372.1">
    <property type="nucleotide sequence ID" value="NZ_AOIU01000018.1"/>
</dbReference>
<keyword evidence="1" id="KW-0812">Transmembrane</keyword>
<dbReference type="EMBL" id="AOIU01000018">
    <property type="protein sequence ID" value="ELZ26957.1"/>
    <property type="molecule type" value="Genomic_DNA"/>
</dbReference>
<feature type="transmembrane region" description="Helical" evidence="1">
    <location>
        <begin position="247"/>
        <end position="269"/>
    </location>
</feature>
<feature type="transmembrane region" description="Helical" evidence="1">
    <location>
        <begin position="112"/>
        <end position="132"/>
    </location>
</feature>
<proteinExistence type="predicted"/>
<organism evidence="2 3">
    <name type="scientific">Halosimplex carlsbadense 2-9-1</name>
    <dbReference type="NCBI Taxonomy" id="797114"/>
    <lineage>
        <taxon>Archaea</taxon>
        <taxon>Methanobacteriati</taxon>
        <taxon>Methanobacteriota</taxon>
        <taxon>Stenosarchaea group</taxon>
        <taxon>Halobacteria</taxon>
        <taxon>Halobacteriales</taxon>
        <taxon>Haloarculaceae</taxon>
        <taxon>Halosimplex</taxon>
    </lineage>
</organism>
<name>M0CWZ6_9EURY</name>
<protein>
    <submittedName>
        <fullName evidence="2">Uncharacterized protein</fullName>
    </submittedName>
</protein>
<evidence type="ECO:0000313" key="2">
    <source>
        <dbReference type="EMBL" id="ELZ26957.1"/>
    </source>
</evidence>
<evidence type="ECO:0000256" key="1">
    <source>
        <dbReference type="SAM" id="Phobius"/>
    </source>
</evidence>
<keyword evidence="1" id="KW-1133">Transmembrane helix</keyword>
<accession>M0CWZ6</accession>
<dbReference type="OrthoDB" id="381279at2157"/>
<evidence type="ECO:0000313" key="3">
    <source>
        <dbReference type="Proteomes" id="UP000011626"/>
    </source>
</evidence>
<dbReference type="AlphaFoldDB" id="M0CWZ6"/>
<reference evidence="2 3" key="1">
    <citation type="journal article" date="2014" name="PLoS Genet.">
        <title>Phylogenetically driven sequencing of extremely halophilic archaea reveals strategies for static and dynamic osmo-response.</title>
        <authorList>
            <person name="Becker E.A."/>
            <person name="Seitzer P.M."/>
            <person name="Tritt A."/>
            <person name="Larsen D."/>
            <person name="Krusor M."/>
            <person name="Yao A.I."/>
            <person name="Wu D."/>
            <person name="Madern D."/>
            <person name="Eisen J.A."/>
            <person name="Darling A.E."/>
            <person name="Facciotti M.T."/>
        </authorList>
    </citation>
    <scope>NUCLEOTIDE SEQUENCE [LARGE SCALE GENOMIC DNA]</scope>
    <source>
        <strain evidence="2 3">2-9-1</strain>
    </source>
</reference>